<dbReference type="Gene3D" id="3.30.70.270">
    <property type="match status" value="1"/>
</dbReference>
<name>A0A2U1CLR1_9BURK</name>
<dbReference type="Pfam" id="PF00990">
    <property type="entry name" value="GGDEF"/>
    <property type="match status" value="1"/>
</dbReference>
<dbReference type="STRING" id="1231391.GCA_000308195_02954"/>
<dbReference type="RefSeq" id="WP_051019304.1">
    <property type="nucleotide sequence ID" value="NZ_JACCEX010000002.1"/>
</dbReference>
<gene>
    <name evidence="2" type="ORF">C7440_1422</name>
</gene>
<organism evidence="2 3">
    <name type="scientific">Pusillimonas noertemannii</name>
    <dbReference type="NCBI Taxonomy" id="305977"/>
    <lineage>
        <taxon>Bacteria</taxon>
        <taxon>Pseudomonadati</taxon>
        <taxon>Pseudomonadota</taxon>
        <taxon>Betaproteobacteria</taxon>
        <taxon>Burkholderiales</taxon>
        <taxon>Alcaligenaceae</taxon>
        <taxon>Pusillimonas</taxon>
    </lineage>
</organism>
<sequence>MKEPLHAQDIPQLRGFRLDDFFEVVPMSLWLEDYSALYELFEQWRSEGVHDFQVWLGQDPDRLRQCAGAIRIQRVNRQTLNLYGADTAATLMSRLPEVMRDDTLDGLASEMLQLWSTGDSFRSTTVNYTLDGRRLDIALRGVVLPDRERRWDQVLVAVEDITELQQSRRNALMNESMAREFFQQAPVSLWVEDFSRIKTLLNEIREQGIVDFRTFLDVHPEFVERCMSEIRVLDVNGYTLQMYKAKDRNDLLTRLNEVFEDEMVASFAEQLIDLWEGKLFQHREVRNRSLAGDVLHIHMQFSVFAGHEADWDLILLALTDITARKKAEAYLEYLGQHDVLTQLKNRSFFVDELDRLGRKRIAPVSFIALDLNNLKAANDTQGHAAGDALLRRMGEVLNKAIDRPASAARIGGDEFMVLLPGMSAIEAEVILSDVRRLIDLNNQFYGGTPLSVSVGIATAAGREDFDRALRAADLAMYRDKREHHSYRRAGDIRPE</sequence>
<comment type="caution">
    <text evidence="2">The sequence shown here is derived from an EMBL/GenBank/DDBJ whole genome shotgun (WGS) entry which is preliminary data.</text>
</comment>
<dbReference type="EMBL" id="QEKO01000002">
    <property type="protein sequence ID" value="PVY61937.1"/>
    <property type="molecule type" value="Genomic_DNA"/>
</dbReference>
<dbReference type="Proteomes" id="UP000246145">
    <property type="component" value="Unassembled WGS sequence"/>
</dbReference>
<proteinExistence type="predicted"/>
<dbReference type="NCBIfam" id="TIGR00254">
    <property type="entry name" value="GGDEF"/>
    <property type="match status" value="1"/>
</dbReference>
<dbReference type="InterPro" id="IPR000160">
    <property type="entry name" value="GGDEF_dom"/>
</dbReference>
<evidence type="ECO:0000313" key="3">
    <source>
        <dbReference type="Proteomes" id="UP000246145"/>
    </source>
</evidence>
<dbReference type="SUPFAM" id="SSF55785">
    <property type="entry name" value="PYP-like sensor domain (PAS domain)"/>
    <property type="match status" value="2"/>
</dbReference>
<dbReference type="Gene3D" id="3.30.450.20">
    <property type="entry name" value="PAS domain"/>
    <property type="match status" value="2"/>
</dbReference>
<dbReference type="SMART" id="SM00267">
    <property type="entry name" value="GGDEF"/>
    <property type="match status" value="1"/>
</dbReference>
<evidence type="ECO:0000313" key="2">
    <source>
        <dbReference type="EMBL" id="PVY61937.1"/>
    </source>
</evidence>
<dbReference type="InterPro" id="IPR043128">
    <property type="entry name" value="Rev_trsase/Diguanyl_cyclase"/>
</dbReference>
<dbReference type="InterPro" id="IPR029787">
    <property type="entry name" value="Nucleotide_cyclase"/>
</dbReference>
<dbReference type="InterPro" id="IPR035965">
    <property type="entry name" value="PAS-like_dom_sf"/>
</dbReference>
<evidence type="ECO:0000259" key="1">
    <source>
        <dbReference type="PROSITE" id="PS50887"/>
    </source>
</evidence>
<reference evidence="2 3" key="1">
    <citation type="submission" date="2018-04" db="EMBL/GenBank/DDBJ databases">
        <title>Genomic Encyclopedia of Type Strains, Phase IV (KMG-IV): sequencing the most valuable type-strain genomes for metagenomic binning, comparative biology and taxonomic classification.</title>
        <authorList>
            <person name="Goeker M."/>
        </authorList>
    </citation>
    <scope>NUCLEOTIDE SEQUENCE [LARGE SCALE GENOMIC DNA]</scope>
    <source>
        <strain evidence="2 3">DSM 10065</strain>
    </source>
</reference>
<keyword evidence="3" id="KW-1185">Reference proteome</keyword>
<dbReference type="OrthoDB" id="9812260at2"/>
<accession>A0A2U1CLR1</accession>
<feature type="domain" description="GGDEF" evidence="1">
    <location>
        <begin position="362"/>
        <end position="492"/>
    </location>
</feature>
<dbReference type="CDD" id="cd01949">
    <property type="entry name" value="GGDEF"/>
    <property type="match status" value="1"/>
</dbReference>
<dbReference type="PANTHER" id="PTHR44757:SF2">
    <property type="entry name" value="BIOFILM ARCHITECTURE MAINTENANCE PROTEIN MBAA"/>
    <property type="match status" value="1"/>
</dbReference>
<dbReference type="InterPro" id="IPR052155">
    <property type="entry name" value="Biofilm_reg_signaling"/>
</dbReference>
<protein>
    <submittedName>
        <fullName evidence="2">Diguanylate cyclase (GGDEF)-like protein</fullName>
    </submittedName>
</protein>
<dbReference type="PANTHER" id="PTHR44757">
    <property type="entry name" value="DIGUANYLATE CYCLASE DGCP"/>
    <property type="match status" value="1"/>
</dbReference>
<dbReference type="SUPFAM" id="SSF55073">
    <property type="entry name" value="Nucleotide cyclase"/>
    <property type="match status" value="1"/>
</dbReference>
<dbReference type="AlphaFoldDB" id="A0A2U1CLR1"/>
<dbReference type="PROSITE" id="PS50887">
    <property type="entry name" value="GGDEF"/>
    <property type="match status" value="1"/>
</dbReference>